<name>A0A3M2HL70_9GAMM</name>
<comment type="caution">
    <text evidence="4">The sequence shown here is derived from an EMBL/GenBank/DDBJ whole genome shotgun (WGS) entry which is preliminary data.</text>
</comment>
<dbReference type="OrthoDB" id="6028509at2"/>
<dbReference type="InterPro" id="IPR022385">
    <property type="entry name" value="Rhs_assc_core"/>
</dbReference>
<keyword evidence="5" id="KW-1185">Reference proteome</keyword>
<feature type="transmembrane region" description="Helical" evidence="2">
    <location>
        <begin position="232"/>
        <end position="249"/>
    </location>
</feature>
<keyword evidence="2" id="KW-0812">Transmembrane</keyword>
<dbReference type="AlphaFoldDB" id="A0A3M2HL70"/>
<evidence type="ECO:0000256" key="2">
    <source>
        <dbReference type="SAM" id="Phobius"/>
    </source>
</evidence>
<dbReference type="EMBL" id="RFLY01000021">
    <property type="protein sequence ID" value="RMH88119.1"/>
    <property type="molecule type" value="Genomic_DNA"/>
</dbReference>
<dbReference type="Proteomes" id="UP000275012">
    <property type="component" value="Unassembled WGS sequence"/>
</dbReference>
<evidence type="ECO:0000256" key="1">
    <source>
        <dbReference type="ARBA" id="ARBA00022737"/>
    </source>
</evidence>
<dbReference type="Pfam" id="PF25023">
    <property type="entry name" value="TEN_YD-shell"/>
    <property type="match status" value="1"/>
</dbReference>
<sequence length="576" mass="61318">MYNVSCPLAARLRAAVPPGGHSPGDRAEGSRRVRYNAANQAYEARTGNGQTTRFWYGSDGQRYKREDGARRTLYLGNVEIVTEGGRVTLKRIVAGVALQLIVGQQASTYYQFHDRLGSLIRLTDAAGTVLGQMDFQGFGGRRHPDTLRDDRAPNTRLSTRGYTGHEMIDGALGLIHMNARMFDPQLGRFLQVDPVVQAPENAQSWNAYTYVFNNPYAYTDPTGMIGVKERQWLAVIVGVVAAVFGQYYLAQQMYAAAFLVTVAGGAAAAGIATQSWSGAAKGAFTAALTFGIGYGVASDVAQIAAQAVTGGVMEWLQGGQFGSGFLSAGLTAAFMPQVGRIGNDMGRIVTGALVGGTISEVTGGKFANGAASGAIQAAMMRGDHAQRDMDQDAAQSDGEWIYPNGGSTNINDYDTVMTNGIKGDRDAFVAALNSSPTPAAGYFNPSGGFVADIWQSFRQKFFGRYGDPLAARFAKGLSDVDHSMTIIAHSQGTLTVTNAARYYGLPRGSSFVLRSPALSYSSARSAVNINGGSMQYVQSWGDVANIYAPTINPLKWLSGFRDLMCGMCAHSANGLP</sequence>
<feature type="transmembrane region" description="Helical" evidence="2">
    <location>
        <begin position="255"/>
        <end position="272"/>
    </location>
</feature>
<feature type="domain" description="Teneurin-like YD-shell" evidence="3">
    <location>
        <begin position="101"/>
        <end position="215"/>
    </location>
</feature>
<gene>
    <name evidence="4" type="ORF">EBB59_12155</name>
</gene>
<dbReference type="PANTHER" id="PTHR32305">
    <property type="match status" value="1"/>
</dbReference>
<accession>A0A3M2HL70</accession>
<organism evidence="4 5">
    <name type="scientific">Solilutibacter pythonis</name>
    <dbReference type="NCBI Taxonomy" id="2483112"/>
    <lineage>
        <taxon>Bacteria</taxon>
        <taxon>Pseudomonadati</taxon>
        <taxon>Pseudomonadota</taxon>
        <taxon>Gammaproteobacteria</taxon>
        <taxon>Lysobacterales</taxon>
        <taxon>Lysobacteraceae</taxon>
        <taxon>Solilutibacter</taxon>
    </lineage>
</organism>
<keyword evidence="2" id="KW-1133">Transmembrane helix</keyword>
<dbReference type="Gene3D" id="2.180.10.10">
    <property type="entry name" value="RHS repeat-associated core"/>
    <property type="match status" value="1"/>
</dbReference>
<reference evidence="4 5" key="1">
    <citation type="submission" date="2018-10" db="EMBL/GenBank/DDBJ databases">
        <title>Proposal of Lysobacter pythonis sp. nov. isolated from royal pythons (Python regius).</title>
        <authorList>
            <person name="Hans-Juergen B."/>
            <person name="Huptas C."/>
            <person name="Sandra B."/>
            <person name="Igor L."/>
            <person name="Joachim S."/>
            <person name="Siegfried S."/>
            <person name="Mareike W."/>
            <person name="Peter K."/>
        </authorList>
    </citation>
    <scope>NUCLEOTIDE SEQUENCE [LARGE SCALE GENOMIC DNA]</scope>
    <source>
        <strain evidence="4 5">4284/11</strain>
    </source>
</reference>
<keyword evidence="1" id="KW-0677">Repeat</keyword>
<protein>
    <recommendedName>
        <fullName evidence="3">Teneurin-like YD-shell domain-containing protein</fullName>
    </recommendedName>
</protein>
<dbReference type="InterPro" id="IPR056823">
    <property type="entry name" value="TEN-like_YD-shell"/>
</dbReference>
<dbReference type="InterPro" id="IPR050708">
    <property type="entry name" value="T6SS_VgrG/RHS"/>
</dbReference>
<evidence type="ECO:0000313" key="5">
    <source>
        <dbReference type="Proteomes" id="UP000275012"/>
    </source>
</evidence>
<dbReference type="RefSeq" id="WP_122102421.1">
    <property type="nucleotide sequence ID" value="NZ_RFLY01000021.1"/>
</dbReference>
<proteinExistence type="predicted"/>
<evidence type="ECO:0000259" key="3">
    <source>
        <dbReference type="Pfam" id="PF25023"/>
    </source>
</evidence>
<keyword evidence="2" id="KW-0472">Membrane</keyword>
<dbReference type="NCBIfam" id="TIGR03696">
    <property type="entry name" value="Rhs_assc_core"/>
    <property type="match status" value="1"/>
</dbReference>
<evidence type="ECO:0000313" key="4">
    <source>
        <dbReference type="EMBL" id="RMH88119.1"/>
    </source>
</evidence>
<dbReference type="PANTHER" id="PTHR32305:SF15">
    <property type="entry name" value="PROTEIN RHSA-RELATED"/>
    <property type="match status" value="1"/>
</dbReference>